<dbReference type="EMBL" id="JAMFTS010000003">
    <property type="protein sequence ID" value="KAJ4777827.1"/>
    <property type="molecule type" value="Genomic_DNA"/>
</dbReference>
<evidence type="ECO:0000313" key="9">
    <source>
        <dbReference type="Proteomes" id="UP001140206"/>
    </source>
</evidence>
<dbReference type="AlphaFoldDB" id="A0AAV8EHV6"/>
<comment type="subcellular location">
    <subcellularLocation>
        <location evidence="1">Cell membrane</location>
        <topology evidence="1">Single-pass membrane protein</topology>
    </subcellularLocation>
</comment>
<accession>A0AAV8EHV6</accession>
<evidence type="ECO:0000313" key="8">
    <source>
        <dbReference type="EMBL" id="KAJ4777827.1"/>
    </source>
</evidence>
<proteinExistence type="inferred from homology"/>
<comment type="caution">
    <text evidence="8">The sequence shown here is derived from an EMBL/GenBank/DDBJ whole genome shotgun (WGS) entry which is preliminary data.</text>
</comment>
<dbReference type="Pfam" id="PF08137">
    <property type="entry name" value="DVL"/>
    <property type="match status" value="1"/>
</dbReference>
<keyword evidence="4" id="KW-0812">Transmembrane</keyword>
<evidence type="ECO:0000256" key="2">
    <source>
        <dbReference type="ARBA" id="ARBA00022473"/>
    </source>
</evidence>
<name>A0AAV8EHV6_9POAL</name>
<dbReference type="Proteomes" id="UP001140206">
    <property type="component" value="Chromosome 3"/>
</dbReference>
<dbReference type="GO" id="GO:0048367">
    <property type="term" value="P:shoot system development"/>
    <property type="evidence" value="ECO:0007669"/>
    <property type="project" value="UniProtKB-ARBA"/>
</dbReference>
<evidence type="ECO:0000256" key="4">
    <source>
        <dbReference type="ARBA" id="ARBA00022692"/>
    </source>
</evidence>
<reference evidence="8" key="1">
    <citation type="submission" date="2022-08" db="EMBL/GenBank/DDBJ databases">
        <authorList>
            <person name="Marques A."/>
        </authorList>
    </citation>
    <scope>NUCLEOTIDE SEQUENCE</scope>
    <source>
        <strain evidence="8">RhyPub2mFocal</strain>
        <tissue evidence="8">Leaves</tissue>
    </source>
</reference>
<dbReference type="PANTHER" id="PTHR33102">
    <property type="entry name" value="DVL19-RELATED-RELATED"/>
    <property type="match status" value="1"/>
</dbReference>
<keyword evidence="5" id="KW-1133">Transmembrane helix</keyword>
<dbReference type="GO" id="GO:0005886">
    <property type="term" value="C:plasma membrane"/>
    <property type="evidence" value="ECO:0007669"/>
    <property type="project" value="UniProtKB-SubCell"/>
</dbReference>
<evidence type="ECO:0000256" key="7">
    <source>
        <dbReference type="ARBA" id="ARBA00024340"/>
    </source>
</evidence>
<evidence type="ECO:0000256" key="3">
    <source>
        <dbReference type="ARBA" id="ARBA00022475"/>
    </source>
</evidence>
<dbReference type="GO" id="GO:0008285">
    <property type="term" value="P:negative regulation of cell population proliferation"/>
    <property type="evidence" value="ECO:0007669"/>
    <property type="project" value="InterPro"/>
</dbReference>
<keyword evidence="2" id="KW-0217">Developmental protein</keyword>
<evidence type="ECO:0000256" key="6">
    <source>
        <dbReference type="ARBA" id="ARBA00023136"/>
    </source>
</evidence>
<protein>
    <submittedName>
        <fullName evidence="8">Uncharacterized protein</fullName>
    </submittedName>
</protein>
<dbReference type="InterPro" id="IPR051525">
    <property type="entry name" value="DVL_RTFL_regulatory"/>
</dbReference>
<organism evidence="8 9">
    <name type="scientific">Rhynchospora pubera</name>
    <dbReference type="NCBI Taxonomy" id="906938"/>
    <lineage>
        <taxon>Eukaryota</taxon>
        <taxon>Viridiplantae</taxon>
        <taxon>Streptophyta</taxon>
        <taxon>Embryophyta</taxon>
        <taxon>Tracheophyta</taxon>
        <taxon>Spermatophyta</taxon>
        <taxon>Magnoliopsida</taxon>
        <taxon>Liliopsida</taxon>
        <taxon>Poales</taxon>
        <taxon>Cyperaceae</taxon>
        <taxon>Cyperoideae</taxon>
        <taxon>Rhynchosporeae</taxon>
        <taxon>Rhynchospora</taxon>
    </lineage>
</organism>
<evidence type="ECO:0000256" key="5">
    <source>
        <dbReference type="ARBA" id="ARBA00022989"/>
    </source>
</evidence>
<evidence type="ECO:0000256" key="1">
    <source>
        <dbReference type="ARBA" id="ARBA00004162"/>
    </source>
</evidence>
<dbReference type="InterPro" id="IPR012552">
    <property type="entry name" value="DVL"/>
</dbReference>
<keyword evidence="9" id="KW-1185">Reference proteome</keyword>
<sequence length="50" mass="5819">MGQSGSSQRRNETSQGGRGCFAVIKEQRSRFHILKRCVVMLLCWHKYGKY</sequence>
<gene>
    <name evidence="8" type="ORF">LUZ62_062084</name>
</gene>
<comment type="similarity">
    <text evidence="7">Belongs to the DVL/RTFL small polypeptides family.</text>
</comment>
<keyword evidence="3" id="KW-1003">Cell membrane</keyword>
<keyword evidence="6" id="KW-0472">Membrane</keyword>